<dbReference type="AlphaFoldDB" id="A0A561SIU0"/>
<dbReference type="RefSeq" id="WP_147254098.1">
    <property type="nucleotide sequence ID" value="NZ_VIWU01000001.1"/>
</dbReference>
<protein>
    <recommendedName>
        <fullName evidence="1">CoA-binding domain-containing protein</fullName>
    </recommendedName>
</protein>
<dbReference type="SUPFAM" id="SSF51735">
    <property type="entry name" value="NAD(P)-binding Rossmann-fold domains"/>
    <property type="match status" value="1"/>
</dbReference>
<dbReference type="SMART" id="SM00881">
    <property type="entry name" value="CoA_binding"/>
    <property type="match status" value="1"/>
</dbReference>
<evidence type="ECO:0000259" key="1">
    <source>
        <dbReference type="SMART" id="SM00881"/>
    </source>
</evidence>
<dbReference type="Proteomes" id="UP000321261">
    <property type="component" value="Unassembled WGS sequence"/>
</dbReference>
<dbReference type="InterPro" id="IPR003781">
    <property type="entry name" value="CoA-bd"/>
</dbReference>
<dbReference type="Pfam" id="PF13380">
    <property type="entry name" value="CoA_binding_2"/>
    <property type="match status" value="1"/>
</dbReference>
<gene>
    <name evidence="2" type="ORF">FHX44_11663</name>
</gene>
<proteinExistence type="predicted"/>
<reference evidence="2 3" key="1">
    <citation type="submission" date="2019-06" db="EMBL/GenBank/DDBJ databases">
        <title>Sequencing the genomes of 1000 actinobacteria strains.</title>
        <authorList>
            <person name="Klenk H.-P."/>
        </authorList>
    </citation>
    <scope>NUCLEOTIDE SEQUENCE [LARGE SCALE GENOMIC DNA]</scope>
    <source>
        <strain evidence="2 3">DSM 45671</strain>
    </source>
</reference>
<dbReference type="PANTHER" id="PTHR33303:SF2">
    <property type="entry name" value="COA-BINDING DOMAIN-CONTAINING PROTEIN"/>
    <property type="match status" value="1"/>
</dbReference>
<dbReference type="EMBL" id="VIWU01000001">
    <property type="protein sequence ID" value="TWF74781.1"/>
    <property type="molecule type" value="Genomic_DNA"/>
</dbReference>
<evidence type="ECO:0000313" key="2">
    <source>
        <dbReference type="EMBL" id="TWF74781.1"/>
    </source>
</evidence>
<accession>A0A561SIU0</accession>
<feature type="domain" description="CoA-binding" evidence="1">
    <location>
        <begin position="14"/>
        <end position="101"/>
    </location>
</feature>
<organism evidence="2 3">
    <name type="scientific">Pseudonocardia hierapolitana</name>
    <dbReference type="NCBI Taxonomy" id="1128676"/>
    <lineage>
        <taxon>Bacteria</taxon>
        <taxon>Bacillati</taxon>
        <taxon>Actinomycetota</taxon>
        <taxon>Actinomycetes</taxon>
        <taxon>Pseudonocardiales</taxon>
        <taxon>Pseudonocardiaceae</taxon>
        <taxon>Pseudonocardia</taxon>
    </lineage>
</organism>
<dbReference type="InterPro" id="IPR036291">
    <property type="entry name" value="NAD(P)-bd_dom_sf"/>
</dbReference>
<dbReference type="Gene3D" id="3.40.50.720">
    <property type="entry name" value="NAD(P)-binding Rossmann-like Domain"/>
    <property type="match status" value="1"/>
</dbReference>
<sequence length="181" mass="19874">MSWENPSATRRQQILRATRTVAMVGASPNPARASNFVATYLLASTDYDVYFVNPNATEILGRPVYKSLDALPVVPDLVDVFRRREDLPSVLDDVLGLDAARSADGARIDAARSADGARIDTVKTFWLQFGLFDEDVARRAEAGGLEVVMDRCLKVEHARFHGGLHIAGFATGVISSRRRAR</sequence>
<comment type="caution">
    <text evidence="2">The sequence shown here is derived from an EMBL/GenBank/DDBJ whole genome shotgun (WGS) entry which is preliminary data.</text>
</comment>
<keyword evidence="3" id="KW-1185">Reference proteome</keyword>
<name>A0A561SIU0_9PSEU</name>
<dbReference type="PANTHER" id="PTHR33303">
    <property type="entry name" value="CYTOPLASMIC PROTEIN-RELATED"/>
    <property type="match status" value="1"/>
</dbReference>
<dbReference type="OrthoDB" id="9804695at2"/>
<evidence type="ECO:0000313" key="3">
    <source>
        <dbReference type="Proteomes" id="UP000321261"/>
    </source>
</evidence>